<feature type="chain" id="PRO_5038467525" evidence="2">
    <location>
        <begin position="29"/>
        <end position="304"/>
    </location>
</feature>
<evidence type="ECO:0000256" key="2">
    <source>
        <dbReference type="SAM" id="SignalP"/>
    </source>
</evidence>
<proteinExistence type="predicted"/>
<dbReference type="STRING" id="1618.IV36_GL000301"/>
<organism evidence="3 4">
    <name type="scientific">Liquorilactobacillus mali</name>
    <dbReference type="NCBI Taxonomy" id="1618"/>
    <lineage>
        <taxon>Bacteria</taxon>
        <taxon>Bacillati</taxon>
        <taxon>Bacillota</taxon>
        <taxon>Bacilli</taxon>
        <taxon>Lactobacillales</taxon>
        <taxon>Lactobacillaceae</taxon>
        <taxon>Liquorilactobacillus</taxon>
    </lineage>
</organism>
<dbReference type="EMBL" id="JQAR01000011">
    <property type="protein sequence ID" value="KRN29886.1"/>
    <property type="molecule type" value="Genomic_DNA"/>
</dbReference>
<dbReference type="AlphaFoldDB" id="A0A0R2FP06"/>
<evidence type="ECO:0000313" key="3">
    <source>
        <dbReference type="EMBL" id="KRN29886.1"/>
    </source>
</evidence>
<gene>
    <name evidence="3" type="ORF">IV36_GL000301</name>
</gene>
<sequence length="304" mass="32384">MKFGGIIMKKEKKSILLLVLLSAGLLTACGNQKQASSSSKKISSEQTSAEKSSNSSQKSSSKKSSAAVVESSSSAKNTTGSSTSNSTSASSGSSVASTNRLNTFNQQLRKTLGNVILPTVDGLGTGSDKLNVRYEGDQANYTISYSVGSVARQFNDSAVTNEIPYVQLKKTSYGTSSEASAQVDYVSQDDLNGLPTIDLGHNITGYEDAGAGQRYLSWHEGKWLITVHAAAVNQQDPKPLATNIVNMLESYRLPAPTQYGAIRADVANSYGSRNQVITWQQNNVVYQLSAHDITTAIKMAASMK</sequence>
<accession>A0A0R2FP06</accession>
<keyword evidence="3" id="KW-0449">Lipoprotein</keyword>
<dbReference type="Proteomes" id="UP000051727">
    <property type="component" value="Unassembled WGS sequence"/>
</dbReference>
<comment type="caution">
    <text evidence="3">The sequence shown here is derived from an EMBL/GenBank/DDBJ whole genome shotgun (WGS) entry which is preliminary data.</text>
</comment>
<keyword evidence="2" id="KW-0732">Signal</keyword>
<dbReference type="PROSITE" id="PS51257">
    <property type="entry name" value="PROKAR_LIPOPROTEIN"/>
    <property type="match status" value="1"/>
</dbReference>
<feature type="region of interest" description="Disordered" evidence="1">
    <location>
        <begin position="30"/>
        <end position="98"/>
    </location>
</feature>
<dbReference type="PATRIC" id="fig|1618.3.peg.301"/>
<evidence type="ECO:0000313" key="4">
    <source>
        <dbReference type="Proteomes" id="UP000051727"/>
    </source>
</evidence>
<protein>
    <submittedName>
        <fullName evidence="3">Lipoprotein</fullName>
    </submittedName>
</protein>
<reference evidence="3 4" key="1">
    <citation type="journal article" date="2015" name="Genome Announc.">
        <title>Expanding the biotechnology potential of lactobacilli through comparative genomics of 213 strains and associated genera.</title>
        <authorList>
            <person name="Sun Z."/>
            <person name="Harris H.M."/>
            <person name="McCann A."/>
            <person name="Guo C."/>
            <person name="Argimon S."/>
            <person name="Zhang W."/>
            <person name="Yang X."/>
            <person name="Jeffery I.B."/>
            <person name="Cooney J.C."/>
            <person name="Kagawa T.F."/>
            <person name="Liu W."/>
            <person name="Song Y."/>
            <person name="Salvetti E."/>
            <person name="Wrobel A."/>
            <person name="Rasinkangas P."/>
            <person name="Parkhill J."/>
            <person name="Rea M.C."/>
            <person name="O'Sullivan O."/>
            <person name="Ritari J."/>
            <person name="Douillard F.P."/>
            <person name="Paul Ross R."/>
            <person name="Yang R."/>
            <person name="Briner A.E."/>
            <person name="Felis G.E."/>
            <person name="de Vos W.M."/>
            <person name="Barrangou R."/>
            <person name="Klaenhammer T.R."/>
            <person name="Caufield P.W."/>
            <person name="Cui Y."/>
            <person name="Zhang H."/>
            <person name="O'Toole P.W."/>
        </authorList>
    </citation>
    <scope>NUCLEOTIDE SEQUENCE [LARGE SCALE GENOMIC DNA]</scope>
    <source>
        <strain evidence="3 4">ATCC 27304</strain>
    </source>
</reference>
<name>A0A0R2FP06_9LACO</name>
<evidence type="ECO:0000256" key="1">
    <source>
        <dbReference type="SAM" id="MobiDB-lite"/>
    </source>
</evidence>
<feature type="signal peptide" evidence="2">
    <location>
        <begin position="1"/>
        <end position="28"/>
    </location>
</feature>